<accession>A0A182FYY5</accession>
<dbReference type="VEuPathDB" id="VectorBase:AALB014813"/>
<protein>
    <submittedName>
        <fullName evidence="1">Uncharacterized protein</fullName>
    </submittedName>
</protein>
<keyword evidence="2" id="KW-1185">Reference proteome</keyword>
<reference evidence="1 2" key="1">
    <citation type="journal article" date="2017" name="G3 (Bethesda)">
        <title>The Physical Genome Mapping of Anopheles albimanus Corrected Scaffold Misassemblies and Identified Interarm Rearrangements in Genus Anopheles.</title>
        <authorList>
            <person name="Artemov G.N."/>
            <person name="Peery A.N."/>
            <person name="Jiang X."/>
            <person name="Tu Z."/>
            <person name="Stegniy V.N."/>
            <person name="Sharakhova M.V."/>
            <person name="Sharakhov I.V."/>
        </authorList>
    </citation>
    <scope>NUCLEOTIDE SEQUENCE [LARGE SCALE GENOMIC DNA]</scope>
    <source>
        <strain evidence="1 2">ALBI9_A</strain>
    </source>
</reference>
<dbReference type="AlphaFoldDB" id="A0A182FYY5"/>
<sequence length="68" mass="7283">TLRPFGNGFSTAEHGNRGQSERCAQLVRCAPPAAPTAEASAAFSAREFASSRVDPLLATPQKRLQRLD</sequence>
<reference evidence="1" key="2">
    <citation type="submission" date="2022-08" db="UniProtKB">
        <authorList>
            <consortium name="EnsemblMetazoa"/>
        </authorList>
    </citation>
    <scope>IDENTIFICATION</scope>
    <source>
        <strain evidence="1">STECLA/ALBI9_A</strain>
    </source>
</reference>
<name>A0A182FYY5_ANOAL</name>
<organism evidence="1 2">
    <name type="scientific">Anopheles albimanus</name>
    <name type="common">New world malaria mosquito</name>
    <dbReference type="NCBI Taxonomy" id="7167"/>
    <lineage>
        <taxon>Eukaryota</taxon>
        <taxon>Metazoa</taxon>
        <taxon>Ecdysozoa</taxon>
        <taxon>Arthropoda</taxon>
        <taxon>Hexapoda</taxon>
        <taxon>Insecta</taxon>
        <taxon>Pterygota</taxon>
        <taxon>Neoptera</taxon>
        <taxon>Endopterygota</taxon>
        <taxon>Diptera</taxon>
        <taxon>Nematocera</taxon>
        <taxon>Culicoidea</taxon>
        <taxon>Culicidae</taxon>
        <taxon>Anophelinae</taxon>
        <taxon>Anopheles</taxon>
    </lineage>
</organism>
<proteinExistence type="predicted"/>
<evidence type="ECO:0000313" key="2">
    <source>
        <dbReference type="Proteomes" id="UP000069272"/>
    </source>
</evidence>
<dbReference type="Proteomes" id="UP000069272">
    <property type="component" value="Chromosome 2R"/>
</dbReference>
<evidence type="ECO:0000313" key="1">
    <source>
        <dbReference type="EnsemblMetazoa" id="AALB014813-PA"/>
    </source>
</evidence>
<dbReference type="EnsemblMetazoa" id="AALB014813-RA">
    <property type="protein sequence ID" value="AALB014813-PA"/>
    <property type="gene ID" value="AALB014813"/>
</dbReference>